<keyword evidence="4" id="KW-1185">Reference proteome</keyword>
<keyword evidence="2" id="KW-1133">Transmembrane helix</keyword>
<organism evidence="3 4">
    <name type="scientific">Salix purpurea</name>
    <name type="common">Purple osier willow</name>
    <dbReference type="NCBI Taxonomy" id="77065"/>
    <lineage>
        <taxon>Eukaryota</taxon>
        <taxon>Viridiplantae</taxon>
        <taxon>Streptophyta</taxon>
        <taxon>Embryophyta</taxon>
        <taxon>Tracheophyta</taxon>
        <taxon>Spermatophyta</taxon>
        <taxon>Magnoliopsida</taxon>
        <taxon>eudicotyledons</taxon>
        <taxon>Gunneridae</taxon>
        <taxon>Pentapetalae</taxon>
        <taxon>rosids</taxon>
        <taxon>fabids</taxon>
        <taxon>Malpighiales</taxon>
        <taxon>Salicaceae</taxon>
        <taxon>Saliceae</taxon>
        <taxon>Salix</taxon>
    </lineage>
</organism>
<dbReference type="PANTHER" id="PTHR45651">
    <property type="entry name" value="CYCLIC NUCLEOTIDE-GATED ION CHANNEL 15-RELATED-RELATED"/>
    <property type="match status" value="1"/>
</dbReference>
<dbReference type="Proteomes" id="UP001151532">
    <property type="component" value="Chromosome 14"/>
</dbReference>
<accession>A0A9Q0SJL0</accession>
<evidence type="ECO:0000256" key="2">
    <source>
        <dbReference type="SAM" id="Phobius"/>
    </source>
</evidence>
<feature type="transmembrane region" description="Helical" evidence="2">
    <location>
        <begin position="99"/>
        <end position="120"/>
    </location>
</feature>
<keyword evidence="2" id="KW-0812">Transmembrane</keyword>
<dbReference type="AlphaFoldDB" id="A0A9Q0SJL0"/>
<dbReference type="OrthoDB" id="1745584at2759"/>
<keyword evidence="2" id="KW-0472">Membrane</keyword>
<keyword evidence="1" id="KW-0406">Ion transport</keyword>
<protein>
    <submittedName>
        <fullName evidence="3">CYCLIC NUCLEOTIDE-GATED ION CHANNEL 10-RELATED</fullName>
    </submittedName>
</protein>
<evidence type="ECO:0000313" key="4">
    <source>
        <dbReference type="Proteomes" id="UP001151532"/>
    </source>
</evidence>
<gene>
    <name evidence="3" type="ORF">OIU79_019535</name>
</gene>
<dbReference type="GO" id="GO:0016020">
    <property type="term" value="C:membrane"/>
    <property type="evidence" value="ECO:0007669"/>
    <property type="project" value="UniProtKB-SubCell"/>
</dbReference>
<dbReference type="GO" id="GO:0034220">
    <property type="term" value="P:monoatomic ion transmembrane transport"/>
    <property type="evidence" value="ECO:0007669"/>
    <property type="project" value="UniProtKB-KW"/>
</dbReference>
<evidence type="ECO:0000256" key="1">
    <source>
        <dbReference type="ARBA" id="ARBA00023303"/>
    </source>
</evidence>
<dbReference type="EMBL" id="JAPFFK010000020">
    <property type="protein sequence ID" value="KAJ6679817.1"/>
    <property type="molecule type" value="Genomic_DNA"/>
</dbReference>
<dbReference type="PANTHER" id="PTHR45651:SF94">
    <property type="entry name" value="CYCLIC NUCLEOTIDE-BINDING DOMAIN-CONTAINING PROTEIN"/>
    <property type="match status" value="1"/>
</dbReference>
<name>A0A9Q0SJL0_SALPP</name>
<evidence type="ECO:0000313" key="3">
    <source>
        <dbReference type="EMBL" id="KAJ6679817.1"/>
    </source>
</evidence>
<comment type="caution">
    <text evidence="3">The sequence shown here is derived from an EMBL/GenBank/DDBJ whole genome shotgun (WGS) entry which is preliminary data.</text>
</comment>
<reference evidence="3" key="1">
    <citation type="submission" date="2022-11" db="EMBL/GenBank/DDBJ databases">
        <authorList>
            <person name="Hyden B.L."/>
            <person name="Feng K."/>
            <person name="Yates T."/>
            <person name="Jawdy S."/>
            <person name="Smart L.B."/>
            <person name="Muchero W."/>
        </authorList>
    </citation>
    <scope>NUCLEOTIDE SEQUENCE</scope>
    <source>
        <tissue evidence="3">Shoot tip</tissue>
    </source>
</reference>
<proteinExistence type="predicted"/>
<keyword evidence="1" id="KW-0407">Ion channel</keyword>
<keyword evidence="1" id="KW-0813">Transport</keyword>
<sequence length="158" mass="18843">MNLKEKKFVRFQDWSSEKSPSSEQQYSNENGFYARKTKQIFFSVWDTIRRGWEMVSERIRSLKKPLRFDSRGARRAKEPGPKKKILDPQGLFLQKWNKIIMIVCVLAVAIDPLFFYIPPFFSRLREGRVGRGSESYSQKIPDLLLSSLIFYQFFRFLR</sequence>
<reference evidence="3" key="2">
    <citation type="journal article" date="2023" name="Int. J. Mol. Sci.">
        <title>De Novo Assembly and Annotation of 11 Diverse Shrub Willow (Salix) Genomes Reveals Novel Gene Organization in Sex-Linked Regions.</title>
        <authorList>
            <person name="Hyden B."/>
            <person name="Feng K."/>
            <person name="Yates T.B."/>
            <person name="Jawdy S."/>
            <person name="Cereghino C."/>
            <person name="Smart L.B."/>
            <person name="Muchero W."/>
        </authorList>
    </citation>
    <scope>NUCLEOTIDE SEQUENCE</scope>
    <source>
        <tissue evidence="3">Shoot tip</tissue>
    </source>
</reference>